<feature type="non-terminal residue" evidence="2">
    <location>
        <position position="98"/>
    </location>
</feature>
<dbReference type="EMBL" id="BTSX01000004">
    <property type="protein sequence ID" value="GMS94893.1"/>
    <property type="molecule type" value="Genomic_DNA"/>
</dbReference>
<evidence type="ECO:0000313" key="2">
    <source>
        <dbReference type="EMBL" id="GMS94893.1"/>
    </source>
</evidence>
<sequence length="98" mass="10760">RAMITTKVTVSESKECPSPPRFFSLRSHRLIICILLLVANYFGYANVMAMSTAVVCMVNSTLTVDSFNQSASSGTCVIRSDELDDDEFAIPGTMDWNA</sequence>
<keyword evidence="1" id="KW-0812">Transmembrane</keyword>
<name>A0AAV5TL17_9BILA</name>
<feature type="transmembrane region" description="Helical" evidence="1">
    <location>
        <begin position="30"/>
        <end position="50"/>
    </location>
</feature>
<feature type="non-terminal residue" evidence="2">
    <location>
        <position position="1"/>
    </location>
</feature>
<dbReference type="Proteomes" id="UP001432027">
    <property type="component" value="Unassembled WGS sequence"/>
</dbReference>
<gene>
    <name evidence="2" type="ORF">PENTCL1PPCAC_17068</name>
</gene>
<protein>
    <submittedName>
        <fullName evidence="2">Uncharacterized protein</fullName>
    </submittedName>
</protein>
<evidence type="ECO:0000256" key="1">
    <source>
        <dbReference type="SAM" id="Phobius"/>
    </source>
</evidence>
<reference evidence="2" key="1">
    <citation type="submission" date="2023-10" db="EMBL/GenBank/DDBJ databases">
        <title>Genome assembly of Pristionchus species.</title>
        <authorList>
            <person name="Yoshida K."/>
            <person name="Sommer R.J."/>
        </authorList>
    </citation>
    <scope>NUCLEOTIDE SEQUENCE</scope>
    <source>
        <strain evidence="2">RS0144</strain>
    </source>
</reference>
<comment type="caution">
    <text evidence="2">The sequence shown here is derived from an EMBL/GenBank/DDBJ whole genome shotgun (WGS) entry which is preliminary data.</text>
</comment>
<evidence type="ECO:0000313" key="3">
    <source>
        <dbReference type="Proteomes" id="UP001432027"/>
    </source>
</evidence>
<keyword evidence="3" id="KW-1185">Reference proteome</keyword>
<dbReference type="AlphaFoldDB" id="A0AAV5TL17"/>
<accession>A0AAV5TL17</accession>
<keyword evidence="1" id="KW-0472">Membrane</keyword>
<proteinExistence type="predicted"/>
<organism evidence="2 3">
    <name type="scientific">Pristionchus entomophagus</name>
    <dbReference type="NCBI Taxonomy" id="358040"/>
    <lineage>
        <taxon>Eukaryota</taxon>
        <taxon>Metazoa</taxon>
        <taxon>Ecdysozoa</taxon>
        <taxon>Nematoda</taxon>
        <taxon>Chromadorea</taxon>
        <taxon>Rhabditida</taxon>
        <taxon>Rhabditina</taxon>
        <taxon>Diplogasteromorpha</taxon>
        <taxon>Diplogasteroidea</taxon>
        <taxon>Neodiplogasteridae</taxon>
        <taxon>Pristionchus</taxon>
    </lineage>
</organism>
<keyword evidence="1" id="KW-1133">Transmembrane helix</keyword>